<proteinExistence type="inferred from homology"/>
<evidence type="ECO:0000256" key="1">
    <source>
        <dbReference type="ARBA" id="ARBA00004418"/>
    </source>
</evidence>
<sequence>MAGLCGTASGTRYLGDAMHRRDFLKSASVAALAAGASITLPGLWGAARAQGRSNTLLIVSESGPNNLDIHGVGTNVPGYEASWNCYDRLISHQMKLLPNGTPYYDRNSYRMELAESFTVDDKSATFTLRKDATFHDGTPVTAHDVKWSFDRAVSVGGFPTFQMSAGSLRKPEQFVVIDDHTIRVDFIAPDRLTIPDLAVVVPAIFNSKLVLKHATAADPWGLDYTKQNTAGSGAYKVERWTPGTEVVYRRNDDWKGGPLPAIERIIWRIVPDAGNRRALLERGDADISYDLPNKDFVALRDAGKLTIISTPYSNGIQYIGMNVTVPPFDNPLVRKAVACAIPYQKIIDAVMFGLAKPMFGAPADAPTEVAWPQPHKYTTDMARAKALLTEAGFPDGFETTLSFDLGFAAVNEPICVLVQESLAQIGIRTTINKIPGANWRTELSKKQMPLYTNVFSGWLDYPEYFFYWCYHGQNALFNTMSYQSPQMDALIDAARTAAATGDTATYDASVRGFVDLAFEDMPRIPLYQPYVNVAMQRNVSGYEYWFHRRLDYRTLVKGA</sequence>
<evidence type="ECO:0000313" key="6">
    <source>
        <dbReference type="EMBL" id="GGB24477.1"/>
    </source>
</evidence>
<comment type="similarity">
    <text evidence="2">Belongs to the bacterial solute-binding protein 5 family.</text>
</comment>
<keyword evidence="7" id="KW-1185">Reference proteome</keyword>
<gene>
    <name evidence="6" type="ORF">GCM10011505_02240</name>
</gene>
<dbReference type="PROSITE" id="PS51318">
    <property type="entry name" value="TAT"/>
    <property type="match status" value="1"/>
</dbReference>
<reference evidence="7" key="1">
    <citation type="journal article" date="2019" name="Int. J. Syst. Evol. Microbiol.">
        <title>The Global Catalogue of Microorganisms (GCM) 10K type strain sequencing project: providing services to taxonomists for standard genome sequencing and annotation.</title>
        <authorList>
            <consortium name="The Broad Institute Genomics Platform"/>
            <consortium name="The Broad Institute Genome Sequencing Center for Infectious Disease"/>
            <person name="Wu L."/>
            <person name="Ma J."/>
        </authorList>
    </citation>
    <scope>NUCLEOTIDE SEQUENCE [LARGE SCALE GENOMIC DNA]</scope>
    <source>
        <strain evidence="7">CGMCC 1.10188</strain>
    </source>
</reference>
<dbReference type="EMBL" id="BMDZ01000001">
    <property type="protein sequence ID" value="GGB24477.1"/>
    <property type="molecule type" value="Genomic_DNA"/>
</dbReference>
<evidence type="ECO:0000256" key="4">
    <source>
        <dbReference type="ARBA" id="ARBA00022729"/>
    </source>
</evidence>
<dbReference type="PANTHER" id="PTHR30290:SF10">
    <property type="entry name" value="PERIPLASMIC OLIGOPEPTIDE-BINDING PROTEIN-RELATED"/>
    <property type="match status" value="1"/>
</dbReference>
<dbReference type="Gene3D" id="3.40.190.10">
    <property type="entry name" value="Periplasmic binding protein-like II"/>
    <property type="match status" value="1"/>
</dbReference>
<dbReference type="Pfam" id="PF00496">
    <property type="entry name" value="SBP_bac_5"/>
    <property type="match status" value="1"/>
</dbReference>
<dbReference type="SUPFAM" id="SSF53850">
    <property type="entry name" value="Periplasmic binding protein-like II"/>
    <property type="match status" value="1"/>
</dbReference>
<evidence type="ECO:0000256" key="3">
    <source>
        <dbReference type="ARBA" id="ARBA00022448"/>
    </source>
</evidence>
<evidence type="ECO:0000313" key="7">
    <source>
        <dbReference type="Proteomes" id="UP000603352"/>
    </source>
</evidence>
<dbReference type="Gene3D" id="3.10.105.10">
    <property type="entry name" value="Dipeptide-binding Protein, Domain 3"/>
    <property type="match status" value="1"/>
</dbReference>
<evidence type="ECO:0000259" key="5">
    <source>
        <dbReference type="Pfam" id="PF00496"/>
    </source>
</evidence>
<name>A0ABQ1I7I7_9PROT</name>
<dbReference type="CDD" id="cd08512">
    <property type="entry name" value="PBP2_NikA_DppA_OppA_like_7"/>
    <property type="match status" value="1"/>
</dbReference>
<dbReference type="Proteomes" id="UP000603352">
    <property type="component" value="Unassembled WGS sequence"/>
</dbReference>
<dbReference type="InterPro" id="IPR006311">
    <property type="entry name" value="TAT_signal"/>
</dbReference>
<organism evidence="6 7">
    <name type="scientific">Tistrella bauzanensis</name>
    <dbReference type="NCBI Taxonomy" id="657419"/>
    <lineage>
        <taxon>Bacteria</taxon>
        <taxon>Pseudomonadati</taxon>
        <taxon>Pseudomonadota</taxon>
        <taxon>Alphaproteobacteria</taxon>
        <taxon>Geminicoccales</taxon>
        <taxon>Geminicoccaceae</taxon>
        <taxon>Tistrella</taxon>
    </lineage>
</organism>
<dbReference type="PANTHER" id="PTHR30290">
    <property type="entry name" value="PERIPLASMIC BINDING COMPONENT OF ABC TRANSPORTER"/>
    <property type="match status" value="1"/>
</dbReference>
<protein>
    <submittedName>
        <fullName evidence="6">ABC transporter substrate-binding protein</fullName>
    </submittedName>
</protein>
<comment type="caution">
    <text evidence="6">The sequence shown here is derived from an EMBL/GenBank/DDBJ whole genome shotgun (WGS) entry which is preliminary data.</text>
</comment>
<comment type="subcellular location">
    <subcellularLocation>
        <location evidence="1">Periplasm</location>
    </subcellularLocation>
</comment>
<accession>A0ABQ1I7I7</accession>
<dbReference type="InterPro" id="IPR000914">
    <property type="entry name" value="SBP_5_dom"/>
</dbReference>
<keyword evidence="4" id="KW-0732">Signal</keyword>
<evidence type="ECO:0000256" key="2">
    <source>
        <dbReference type="ARBA" id="ARBA00005695"/>
    </source>
</evidence>
<feature type="domain" description="Solute-binding protein family 5" evidence="5">
    <location>
        <begin position="111"/>
        <end position="475"/>
    </location>
</feature>
<keyword evidence="3" id="KW-0813">Transport</keyword>
<dbReference type="InterPro" id="IPR039424">
    <property type="entry name" value="SBP_5"/>
</dbReference>